<feature type="region of interest" description="Disordered" evidence="1">
    <location>
        <begin position="45"/>
        <end position="78"/>
    </location>
</feature>
<evidence type="ECO:0000313" key="3">
    <source>
        <dbReference type="Proteomes" id="UP001162164"/>
    </source>
</evidence>
<name>A0ABQ9K0V4_9CUCU</name>
<sequence>ISAVPVQVYFFYSHFFLRPKVTVTGEKNAKLICIKDENSIIEAKPDAEHQTKAEPTKTVHKTKEKSTKKSKTSTMKLTRRPKSSKVLQMLPKNYAVNVIQYKLDFHKFCKSDPMYRKTSTVEPWLLMGKVSDQILDHILLGIAREIELNDVIQEMYDSELAL</sequence>
<keyword evidence="3" id="KW-1185">Reference proteome</keyword>
<dbReference type="EMBL" id="JAPWTJ010000053">
    <property type="protein sequence ID" value="KAJ8983944.1"/>
    <property type="molecule type" value="Genomic_DNA"/>
</dbReference>
<feature type="compositionally biased region" description="Basic and acidic residues" evidence="1">
    <location>
        <begin position="45"/>
        <end position="57"/>
    </location>
</feature>
<evidence type="ECO:0000313" key="2">
    <source>
        <dbReference type="EMBL" id="KAJ8983944.1"/>
    </source>
</evidence>
<comment type="caution">
    <text evidence="2">The sequence shown here is derived from an EMBL/GenBank/DDBJ whole genome shotgun (WGS) entry which is preliminary data.</text>
</comment>
<organism evidence="2 3">
    <name type="scientific">Molorchus minor</name>
    <dbReference type="NCBI Taxonomy" id="1323400"/>
    <lineage>
        <taxon>Eukaryota</taxon>
        <taxon>Metazoa</taxon>
        <taxon>Ecdysozoa</taxon>
        <taxon>Arthropoda</taxon>
        <taxon>Hexapoda</taxon>
        <taxon>Insecta</taxon>
        <taxon>Pterygota</taxon>
        <taxon>Neoptera</taxon>
        <taxon>Endopterygota</taxon>
        <taxon>Coleoptera</taxon>
        <taxon>Polyphaga</taxon>
        <taxon>Cucujiformia</taxon>
        <taxon>Chrysomeloidea</taxon>
        <taxon>Cerambycidae</taxon>
        <taxon>Lamiinae</taxon>
        <taxon>Monochamini</taxon>
        <taxon>Molorchus</taxon>
    </lineage>
</organism>
<reference evidence="2" key="1">
    <citation type="journal article" date="2023" name="Insect Mol. Biol.">
        <title>Genome sequencing provides insights into the evolution of gene families encoding plant cell wall-degrading enzymes in longhorned beetles.</title>
        <authorList>
            <person name="Shin N.R."/>
            <person name="Okamura Y."/>
            <person name="Kirsch R."/>
            <person name="Pauchet Y."/>
        </authorList>
    </citation>
    <scope>NUCLEOTIDE SEQUENCE</scope>
    <source>
        <strain evidence="2">MMC_N1</strain>
    </source>
</reference>
<accession>A0ABQ9K0V4</accession>
<proteinExistence type="predicted"/>
<feature type="compositionally biased region" description="Basic residues" evidence="1">
    <location>
        <begin position="58"/>
        <end position="78"/>
    </location>
</feature>
<protein>
    <submittedName>
        <fullName evidence="2">Uncharacterized protein</fullName>
    </submittedName>
</protein>
<gene>
    <name evidence="2" type="ORF">NQ317_008646</name>
</gene>
<evidence type="ECO:0000256" key="1">
    <source>
        <dbReference type="SAM" id="MobiDB-lite"/>
    </source>
</evidence>
<dbReference type="Proteomes" id="UP001162164">
    <property type="component" value="Unassembled WGS sequence"/>
</dbReference>
<feature type="non-terminal residue" evidence="2">
    <location>
        <position position="1"/>
    </location>
</feature>